<dbReference type="eggNOG" id="COG0607">
    <property type="taxonomic scope" value="Bacteria"/>
</dbReference>
<reference evidence="3" key="1">
    <citation type="submission" date="2009-09" db="EMBL/GenBank/DDBJ databases">
        <title>The complete chromosome of Desulfohalobium retbaense DSM 5692.</title>
        <authorList>
            <consortium name="US DOE Joint Genome Institute (JGI-PGF)"/>
            <person name="Lucas S."/>
            <person name="Copeland A."/>
            <person name="Lapidus A."/>
            <person name="Glavina del Rio T."/>
            <person name="Dalin E."/>
            <person name="Tice H."/>
            <person name="Bruce D."/>
            <person name="Goodwin L."/>
            <person name="Pitluck S."/>
            <person name="Kyrpides N."/>
            <person name="Mavromatis K."/>
            <person name="Ivanova N."/>
            <person name="Mikhailova N."/>
            <person name="Munk A.C."/>
            <person name="Brettin T."/>
            <person name="Detter J.C."/>
            <person name="Han C."/>
            <person name="Tapia R."/>
            <person name="Larimer F."/>
            <person name="Land M."/>
            <person name="Hauser L."/>
            <person name="Markowitz V."/>
            <person name="Cheng J.-F."/>
            <person name="Hugenholtz P."/>
            <person name="Woyke T."/>
            <person name="Wu D."/>
            <person name="Spring S."/>
            <person name="Klenk H.-P."/>
            <person name="Eisen J.A."/>
        </authorList>
    </citation>
    <scope>NUCLEOTIDE SEQUENCE [LARGE SCALE GENOMIC DNA]</scope>
    <source>
        <strain evidence="3">DSM 5692</strain>
    </source>
</reference>
<organism evidence="2 3">
    <name type="scientific">Desulfohalobium retbaense (strain ATCC 49708 / DSM 5692 / JCM 16813 / HR100)</name>
    <dbReference type="NCBI Taxonomy" id="485915"/>
    <lineage>
        <taxon>Bacteria</taxon>
        <taxon>Pseudomonadati</taxon>
        <taxon>Thermodesulfobacteriota</taxon>
        <taxon>Desulfovibrionia</taxon>
        <taxon>Desulfovibrionales</taxon>
        <taxon>Desulfohalobiaceae</taxon>
        <taxon>Desulfohalobium</taxon>
    </lineage>
</organism>
<evidence type="ECO:0000259" key="1">
    <source>
        <dbReference type="PROSITE" id="PS50206"/>
    </source>
</evidence>
<dbReference type="InterPro" id="IPR036873">
    <property type="entry name" value="Rhodanese-like_dom_sf"/>
</dbReference>
<dbReference type="PROSITE" id="PS50206">
    <property type="entry name" value="RHODANESE_3"/>
    <property type="match status" value="1"/>
</dbReference>
<dbReference type="InterPro" id="IPR001763">
    <property type="entry name" value="Rhodanese-like_dom"/>
</dbReference>
<evidence type="ECO:0000313" key="2">
    <source>
        <dbReference type="EMBL" id="ACV69766.1"/>
    </source>
</evidence>
<dbReference type="InterPro" id="IPR050229">
    <property type="entry name" value="GlpE_sulfurtransferase"/>
</dbReference>
<dbReference type="PANTHER" id="PTHR43031">
    <property type="entry name" value="FAD-DEPENDENT OXIDOREDUCTASE"/>
    <property type="match status" value="1"/>
</dbReference>
<keyword evidence="3" id="KW-1185">Reference proteome</keyword>
<dbReference type="Gene3D" id="3.40.250.10">
    <property type="entry name" value="Rhodanese-like domain"/>
    <property type="match status" value="1"/>
</dbReference>
<dbReference type="CDD" id="cd00158">
    <property type="entry name" value="RHOD"/>
    <property type="match status" value="1"/>
</dbReference>
<dbReference type="HOGENOM" id="CLU_089574_1_4_7"/>
<dbReference type="Pfam" id="PF00581">
    <property type="entry name" value="Rhodanese"/>
    <property type="match status" value="1"/>
</dbReference>
<gene>
    <name evidence="2" type="ordered locus">Dret_2484</name>
</gene>
<evidence type="ECO:0000313" key="3">
    <source>
        <dbReference type="Proteomes" id="UP000001052"/>
    </source>
</evidence>
<protein>
    <submittedName>
        <fullName evidence="2">Rhodanese domain protein</fullName>
    </submittedName>
</protein>
<accession>C8X5R9</accession>
<dbReference type="AlphaFoldDB" id="C8X5R9"/>
<dbReference type="SMART" id="SM00450">
    <property type="entry name" value="RHOD"/>
    <property type="match status" value="1"/>
</dbReference>
<dbReference type="PANTHER" id="PTHR43031:SF16">
    <property type="entry name" value="OXIDOREDUCTASE"/>
    <property type="match status" value="1"/>
</dbReference>
<dbReference type="Proteomes" id="UP000001052">
    <property type="component" value="Chromosome"/>
</dbReference>
<proteinExistence type="predicted"/>
<dbReference type="SUPFAM" id="SSF52821">
    <property type="entry name" value="Rhodanese/Cell cycle control phosphatase"/>
    <property type="match status" value="1"/>
</dbReference>
<dbReference type="KEGG" id="drt:Dret_2484"/>
<dbReference type="EMBL" id="CP001734">
    <property type="protein sequence ID" value="ACV69766.1"/>
    <property type="molecule type" value="Genomic_DNA"/>
</dbReference>
<name>C8X5R9_DESRD</name>
<reference evidence="2 3" key="2">
    <citation type="journal article" date="2010" name="Stand. Genomic Sci.">
        <title>Complete genome sequence of Desulfohalobium retbaense type strain (HR(100)).</title>
        <authorList>
            <person name="Spring S."/>
            <person name="Nolan M."/>
            <person name="Lapidus A."/>
            <person name="Glavina Del Rio T."/>
            <person name="Copeland A."/>
            <person name="Tice H."/>
            <person name="Cheng J.F."/>
            <person name="Lucas S."/>
            <person name="Land M."/>
            <person name="Chen F."/>
            <person name="Bruce D."/>
            <person name="Goodwin L."/>
            <person name="Pitluck S."/>
            <person name="Ivanova N."/>
            <person name="Mavromatis K."/>
            <person name="Mikhailova N."/>
            <person name="Pati A."/>
            <person name="Chen A."/>
            <person name="Palaniappan K."/>
            <person name="Hauser L."/>
            <person name="Chang Y.J."/>
            <person name="Jeffries C.D."/>
            <person name="Munk C."/>
            <person name="Kiss H."/>
            <person name="Chain P."/>
            <person name="Han C."/>
            <person name="Brettin T."/>
            <person name="Detter J.C."/>
            <person name="Schuler E."/>
            <person name="Goker M."/>
            <person name="Rohde M."/>
            <person name="Bristow J."/>
            <person name="Eisen J.A."/>
            <person name="Markowitz V."/>
            <person name="Hugenholtz P."/>
            <person name="Kyrpides N.C."/>
            <person name="Klenk H.P."/>
        </authorList>
    </citation>
    <scope>NUCLEOTIDE SEQUENCE [LARGE SCALE GENOMIC DNA]</scope>
    <source>
        <strain evidence="2 3">DSM 5692</strain>
    </source>
</reference>
<feature type="domain" description="Rhodanese" evidence="1">
    <location>
        <begin position="40"/>
        <end position="128"/>
    </location>
</feature>
<sequence length="130" mass="14737">MPVWMMWTLGIAGVFLAWEPLWSLLGGGSVSVSHLRRWRQNGRVFLLDVRTGPEFSWRHIPGAIHRPDLLWGSRALPLPKDRPVVVVCLTGHRSPVVAWRLRRAGFENAFSLHGGMVAWLLAPGNKEERQ</sequence>
<dbReference type="STRING" id="485915.Dret_2484"/>